<dbReference type="AlphaFoldDB" id="A0A106C1I8"/>
<dbReference type="PANTHER" id="PTHR43798:SF29">
    <property type="entry name" value="AB HYDROLASE-1 DOMAIN-CONTAINING PROTEIN"/>
    <property type="match status" value="1"/>
</dbReference>
<feature type="domain" description="AB hydrolase-1" evidence="1">
    <location>
        <begin position="24"/>
        <end position="265"/>
    </location>
</feature>
<dbReference type="RefSeq" id="WP_059745338.1">
    <property type="nucleotide sequence ID" value="NZ_LRDC01000013.1"/>
</dbReference>
<dbReference type="InterPro" id="IPR000639">
    <property type="entry name" value="Epox_hydrolase-like"/>
</dbReference>
<dbReference type="PRINTS" id="PR00412">
    <property type="entry name" value="EPOXHYDRLASE"/>
</dbReference>
<organism evidence="2">
    <name type="scientific">Shewanella frigidimarina</name>
    <dbReference type="NCBI Taxonomy" id="56812"/>
    <lineage>
        <taxon>Bacteria</taxon>
        <taxon>Pseudomonadati</taxon>
        <taxon>Pseudomonadota</taxon>
        <taxon>Gammaproteobacteria</taxon>
        <taxon>Alteromonadales</taxon>
        <taxon>Shewanellaceae</taxon>
        <taxon>Shewanella</taxon>
    </lineage>
</organism>
<dbReference type="SUPFAM" id="SSF53474">
    <property type="entry name" value="alpha/beta-Hydrolases"/>
    <property type="match status" value="1"/>
</dbReference>
<evidence type="ECO:0000313" key="3">
    <source>
        <dbReference type="Proteomes" id="UP000055702"/>
    </source>
</evidence>
<dbReference type="PANTHER" id="PTHR43798">
    <property type="entry name" value="MONOACYLGLYCEROL LIPASE"/>
    <property type="match status" value="1"/>
</dbReference>
<protein>
    <recommendedName>
        <fullName evidence="1">AB hydrolase-1 domain-containing protein</fullName>
    </recommendedName>
</protein>
<dbReference type="Proteomes" id="UP000055702">
    <property type="component" value="Unassembled WGS sequence"/>
</dbReference>
<dbReference type="InterPro" id="IPR050266">
    <property type="entry name" value="AB_hydrolase_sf"/>
</dbReference>
<dbReference type="GO" id="GO:0003824">
    <property type="term" value="F:catalytic activity"/>
    <property type="evidence" value="ECO:0007669"/>
    <property type="project" value="InterPro"/>
</dbReference>
<proteinExistence type="predicted"/>
<accession>A0A106C1I8</accession>
<comment type="caution">
    <text evidence="2">The sequence shown here is derived from an EMBL/GenBank/DDBJ whole genome shotgun (WGS) entry which is preliminary data.</text>
</comment>
<name>A0A106C1I8_SHEFR</name>
<gene>
    <name evidence="2" type="ORF">AWJ07_13990</name>
</gene>
<evidence type="ECO:0000313" key="2">
    <source>
        <dbReference type="EMBL" id="KVX02434.1"/>
    </source>
</evidence>
<dbReference type="InterPro" id="IPR029058">
    <property type="entry name" value="AB_hydrolase_fold"/>
</dbReference>
<dbReference type="PRINTS" id="PR00111">
    <property type="entry name" value="ABHYDROLASE"/>
</dbReference>
<reference evidence="2 3" key="1">
    <citation type="submission" date="2016-01" db="EMBL/GenBank/DDBJ databases">
        <title>Draft genome of the antarctic isolate Shewanella frigidimarina Ag06-30.</title>
        <authorList>
            <person name="Parmeciano Di Noto G."/>
            <person name="Vazquez S."/>
            <person name="Mac Cormack W."/>
            <person name="Iriarte A."/>
            <person name="Quiroga C."/>
        </authorList>
    </citation>
    <scope>NUCLEOTIDE SEQUENCE [LARGE SCALE GENOMIC DNA]</scope>
    <source>
        <strain evidence="2 3">Ag06-30</strain>
    </source>
</reference>
<evidence type="ECO:0000259" key="1">
    <source>
        <dbReference type="Pfam" id="PF00561"/>
    </source>
</evidence>
<dbReference type="EMBL" id="LRDC01000013">
    <property type="protein sequence ID" value="KVX02434.1"/>
    <property type="molecule type" value="Genomic_DNA"/>
</dbReference>
<sequence length="282" mass="31053">MSTLMHHIKIDNQPLYYLDEGHGPVVIFCHGLLTNSTMWRSQIDQLSSQYRCIAIDFWGHGKTTTIPESVENLQDVAQHVLTLMDKLEINSAAIVGHGSGGAIAAELILHAPARINGLVMLNSFVGFEPQVNCVKYQGLMAQVANEQAISADLAQTISTLFFSKDIEQLISLDPNLATRVTQFNAELTSYSSAQLSALLKFANMAIFKRDTLESVELLTLPTLVAVGLSGYLRTALESYLMHDCIDGSQLLHIEQAGHLANIEKPAIFNQHLVDFLSKVNFN</sequence>
<dbReference type="InterPro" id="IPR000073">
    <property type="entry name" value="AB_hydrolase_1"/>
</dbReference>
<dbReference type="Pfam" id="PF00561">
    <property type="entry name" value="Abhydrolase_1"/>
    <property type="match status" value="1"/>
</dbReference>
<dbReference type="Gene3D" id="3.40.50.1820">
    <property type="entry name" value="alpha/beta hydrolase"/>
    <property type="match status" value="1"/>
</dbReference>